<evidence type="ECO:0000313" key="2">
    <source>
        <dbReference type="Proteomes" id="UP000178606"/>
    </source>
</evidence>
<dbReference type="SUPFAM" id="SSF69318">
    <property type="entry name" value="Integrin alpha N-terminal domain"/>
    <property type="match status" value="1"/>
</dbReference>
<protein>
    <recommendedName>
        <fullName evidence="3">Rhamnogalacturonan I lyase beta-sheet domain-containing protein</fullName>
    </recommendedName>
</protein>
<organism evidence="1 2">
    <name type="scientific">Handelsmanbacteria sp. (strain RIFCSPLOWO2_12_FULL_64_10)</name>
    <dbReference type="NCBI Taxonomy" id="1817868"/>
    <lineage>
        <taxon>Bacteria</taxon>
        <taxon>Candidatus Handelsmaniibacteriota</taxon>
    </lineage>
</organism>
<proteinExistence type="predicted"/>
<comment type="caution">
    <text evidence="1">The sequence shown here is derived from an EMBL/GenBank/DDBJ whole genome shotgun (WGS) entry which is preliminary data.</text>
</comment>
<dbReference type="Gene3D" id="2.130.10.10">
    <property type="entry name" value="YVTN repeat-like/Quinoprotein amine dehydrogenase"/>
    <property type="match status" value="1"/>
</dbReference>
<dbReference type="Proteomes" id="UP000178606">
    <property type="component" value="Unassembled WGS sequence"/>
</dbReference>
<dbReference type="InterPro" id="IPR028994">
    <property type="entry name" value="Integrin_alpha_N"/>
</dbReference>
<name>A0A1F6CY61_HANXR</name>
<dbReference type="AlphaFoldDB" id="A0A1F6CY61"/>
<reference evidence="1 2" key="1">
    <citation type="journal article" date="2016" name="Nat. Commun.">
        <title>Thousands of microbial genomes shed light on interconnected biogeochemical processes in an aquifer system.</title>
        <authorList>
            <person name="Anantharaman K."/>
            <person name="Brown C.T."/>
            <person name="Hug L.A."/>
            <person name="Sharon I."/>
            <person name="Castelle C.J."/>
            <person name="Probst A.J."/>
            <person name="Thomas B.C."/>
            <person name="Singh A."/>
            <person name="Wilkins M.J."/>
            <person name="Karaoz U."/>
            <person name="Brodie E.L."/>
            <person name="Williams K.H."/>
            <person name="Hubbard S.S."/>
            <person name="Banfield J.F."/>
        </authorList>
    </citation>
    <scope>NUCLEOTIDE SEQUENCE [LARGE SCALE GENOMIC DNA]</scope>
    <source>
        <strain evidence="2">RIFCSPLOWO2_12_FULL_64_10</strain>
    </source>
</reference>
<gene>
    <name evidence="1" type="ORF">A3F84_04900</name>
</gene>
<accession>A0A1F6CY61</accession>
<sequence length="470" mass="51976">MPEAALMGTMPFQGFRADEVYPADINGDGRTEYLFLQSPGIFQEDVFDDTRWKTPQEEKDIYCLTATDGTGSILWQFGTPWLTSLRYASHVADQMIWCGALSGRGRPEIVALRKDHLYVLDGATGEVLRSRRLDADNYAIVRPIRRRRDARLLVKNTERHYGDHWYGDPAHILDADLGLVETVKRSVGSGHSPRALDINGDGDDEILIGYEAWDADGQHLWCLEGEGGEGYDPMTHHLDQMQAGPLGPEREARIVYAGSLYVMMGTLDGRLVWKRQFGHPQHVAVGRFCSGDRPASIAIFSCRVGEAQERFAEAQGVDLPPDRRLNIAWLDRDGEIASLAFPRTAWPARPDRGGPTHSGEGLLIYPQGCPDGSDAVITRDWGWPQALDMSGQAVFEFPFPGRQARGADDDPVGPDGYGVRVSDADGDGRAEVLIHDRTTAWIFKPPLPVDGASNTHGKLRPVTGQGWYAL</sequence>
<dbReference type="EMBL" id="MFKF01000115">
    <property type="protein sequence ID" value="OGG54000.1"/>
    <property type="molecule type" value="Genomic_DNA"/>
</dbReference>
<evidence type="ECO:0000313" key="1">
    <source>
        <dbReference type="EMBL" id="OGG54000.1"/>
    </source>
</evidence>
<evidence type="ECO:0008006" key="3">
    <source>
        <dbReference type="Google" id="ProtNLM"/>
    </source>
</evidence>
<dbReference type="InterPro" id="IPR015943">
    <property type="entry name" value="WD40/YVTN_repeat-like_dom_sf"/>
</dbReference>